<dbReference type="STRING" id="177413.SAMN05660859_1519"/>
<dbReference type="GO" id="GO:0000976">
    <property type="term" value="F:transcription cis-regulatory region binding"/>
    <property type="evidence" value="ECO:0007669"/>
    <property type="project" value="TreeGrafter"/>
</dbReference>
<accession>A0A1G4RAZ1</accession>
<evidence type="ECO:0000256" key="3">
    <source>
        <dbReference type="ARBA" id="ARBA00023125"/>
    </source>
</evidence>
<dbReference type="PANTHER" id="PTHR30126:SF94">
    <property type="entry name" value="LYSR FAMILY TRANSCRIPTIONAL REGULATOR"/>
    <property type="match status" value="1"/>
</dbReference>
<dbReference type="SUPFAM" id="SSF53850">
    <property type="entry name" value="Periplasmic binding protein-like II"/>
    <property type="match status" value="1"/>
</dbReference>
<name>A0A1G4RAZ1_9HYPH</name>
<dbReference type="SUPFAM" id="SSF46785">
    <property type="entry name" value="Winged helix' DNA-binding domain"/>
    <property type="match status" value="1"/>
</dbReference>
<dbReference type="AlphaFoldDB" id="A0A1G4RAZ1"/>
<evidence type="ECO:0000256" key="4">
    <source>
        <dbReference type="ARBA" id="ARBA00023163"/>
    </source>
</evidence>
<evidence type="ECO:0000259" key="5">
    <source>
        <dbReference type="PROSITE" id="PS50931"/>
    </source>
</evidence>
<dbReference type="CDD" id="cd05466">
    <property type="entry name" value="PBP2_LTTR_substrate"/>
    <property type="match status" value="1"/>
</dbReference>
<keyword evidence="3" id="KW-0238">DNA-binding</keyword>
<dbReference type="InterPro" id="IPR036390">
    <property type="entry name" value="WH_DNA-bd_sf"/>
</dbReference>
<organism evidence="6 7">
    <name type="scientific">Ancylobacter rudongensis</name>
    <dbReference type="NCBI Taxonomy" id="177413"/>
    <lineage>
        <taxon>Bacteria</taxon>
        <taxon>Pseudomonadati</taxon>
        <taxon>Pseudomonadota</taxon>
        <taxon>Alphaproteobacteria</taxon>
        <taxon>Hyphomicrobiales</taxon>
        <taxon>Xanthobacteraceae</taxon>
        <taxon>Ancylobacter</taxon>
    </lineage>
</organism>
<keyword evidence="7" id="KW-1185">Reference proteome</keyword>
<feature type="domain" description="HTH lysR-type" evidence="5">
    <location>
        <begin position="1"/>
        <end position="58"/>
    </location>
</feature>
<dbReference type="Gene3D" id="1.10.10.10">
    <property type="entry name" value="Winged helix-like DNA-binding domain superfamily/Winged helix DNA-binding domain"/>
    <property type="match status" value="1"/>
</dbReference>
<keyword evidence="4" id="KW-0804">Transcription</keyword>
<comment type="similarity">
    <text evidence="1">Belongs to the LysR transcriptional regulatory family.</text>
</comment>
<dbReference type="InterPro" id="IPR000847">
    <property type="entry name" value="LysR_HTH_N"/>
</dbReference>
<reference evidence="7" key="1">
    <citation type="submission" date="2016-10" db="EMBL/GenBank/DDBJ databases">
        <authorList>
            <person name="Varghese N."/>
            <person name="Submissions S."/>
        </authorList>
    </citation>
    <scope>NUCLEOTIDE SEQUENCE [LARGE SCALE GENOMIC DNA]</scope>
    <source>
        <strain evidence="7">CGMCC 1.1761</strain>
    </source>
</reference>
<dbReference type="InterPro" id="IPR036388">
    <property type="entry name" value="WH-like_DNA-bd_sf"/>
</dbReference>
<dbReference type="Pfam" id="PF00126">
    <property type="entry name" value="HTH_1"/>
    <property type="match status" value="1"/>
</dbReference>
<dbReference type="RefSeq" id="WP_091437515.1">
    <property type="nucleotide sequence ID" value="NZ_FMTP01000002.1"/>
</dbReference>
<dbReference type="EMBL" id="FMTP01000002">
    <property type="protein sequence ID" value="SCW54073.1"/>
    <property type="molecule type" value="Genomic_DNA"/>
</dbReference>
<dbReference type="Pfam" id="PF03466">
    <property type="entry name" value="LysR_substrate"/>
    <property type="match status" value="1"/>
</dbReference>
<keyword evidence="2" id="KW-0805">Transcription regulation</keyword>
<evidence type="ECO:0000313" key="6">
    <source>
        <dbReference type="EMBL" id="SCW54073.1"/>
    </source>
</evidence>
<proteinExistence type="inferred from homology"/>
<dbReference type="GO" id="GO:0003700">
    <property type="term" value="F:DNA-binding transcription factor activity"/>
    <property type="evidence" value="ECO:0007669"/>
    <property type="project" value="InterPro"/>
</dbReference>
<dbReference type="PANTHER" id="PTHR30126">
    <property type="entry name" value="HTH-TYPE TRANSCRIPTIONAL REGULATOR"/>
    <property type="match status" value="1"/>
</dbReference>
<dbReference type="PROSITE" id="PS50931">
    <property type="entry name" value="HTH_LYSR"/>
    <property type="match status" value="1"/>
</dbReference>
<evidence type="ECO:0000256" key="1">
    <source>
        <dbReference type="ARBA" id="ARBA00009437"/>
    </source>
</evidence>
<dbReference type="PRINTS" id="PR00039">
    <property type="entry name" value="HTHLYSR"/>
</dbReference>
<protein>
    <submittedName>
        <fullName evidence="6">Aminoethylphosphonate catabolism associated LysR family transcriptional regulator</fullName>
    </submittedName>
</protein>
<gene>
    <name evidence="6" type="ORF">SAMN05660859_1519</name>
</gene>
<dbReference type="Gene3D" id="3.40.190.290">
    <property type="match status" value="1"/>
</dbReference>
<dbReference type="InterPro" id="IPR005119">
    <property type="entry name" value="LysR_subst-bd"/>
</dbReference>
<dbReference type="Proteomes" id="UP000198889">
    <property type="component" value="Unassembled WGS sequence"/>
</dbReference>
<evidence type="ECO:0000256" key="2">
    <source>
        <dbReference type="ARBA" id="ARBA00023015"/>
    </source>
</evidence>
<evidence type="ECO:0000313" key="7">
    <source>
        <dbReference type="Proteomes" id="UP000198889"/>
    </source>
</evidence>
<sequence>MNFAQLRAFQAIATHRTFSAAAQALGVSQPAITQHVKALEEAVGARLFLRTGAGIELSPDARDLLPRVRQVMLMLDDIGARMEEGRTLNAGYLALGLCAPYVAMPILQRFTALHPGIRLDVRLENSSFLLDLVAQNRVDVAIATLEAPHPDFACDRLLAQEVMVLVHEGHPWWGRGTVAVAELKDQRIVLREPGSMTRHLFEAALAKHGVTLAPHLMLGSREAVKEAVAAKIGLGIVLNRELGCDPRLHAVAIEGAPARADEYLVTRRENRPLGAVAAFAAVARTVFTTQGNVPTDTSTSAGTS</sequence>